<evidence type="ECO:0000313" key="2">
    <source>
        <dbReference type="EMBL" id="KAL1845505.1"/>
    </source>
</evidence>
<feature type="compositionally biased region" description="Low complexity" evidence="1">
    <location>
        <begin position="279"/>
        <end position="297"/>
    </location>
</feature>
<organism evidence="2 3">
    <name type="scientific">Phialemonium thermophilum</name>
    <dbReference type="NCBI Taxonomy" id="223376"/>
    <lineage>
        <taxon>Eukaryota</taxon>
        <taxon>Fungi</taxon>
        <taxon>Dikarya</taxon>
        <taxon>Ascomycota</taxon>
        <taxon>Pezizomycotina</taxon>
        <taxon>Sordariomycetes</taxon>
        <taxon>Sordariomycetidae</taxon>
        <taxon>Cephalothecales</taxon>
        <taxon>Cephalothecaceae</taxon>
        <taxon>Phialemonium</taxon>
    </lineage>
</organism>
<keyword evidence="3" id="KW-1185">Reference proteome</keyword>
<feature type="region of interest" description="Disordered" evidence="1">
    <location>
        <begin position="198"/>
        <end position="254"/>
    </location>
</feature>
<proteinExistence type="predicted"/>
<accession>A0ABR3VUT4</accession>
<gene>
    <name evidence="2" type="ORF">VTK73DRAFT_500</name>
</gene>
<sequence>MQKAYCACVISNLEGFKGVPSVVYTGNAQVTLDELDKRAQRLENMTTGVVVPPPPVLPTWDALAWRVARLASVLVYTRTLGSVALPGTLYGSWELLDRIVTHIECLDPIPVLKPSERLARSQTTRPVATAAAAAAASDGSDKHESDDEKLLVVTQRLCYAAGKRRIHIRNAPTNLDEACLFGMDLSIEMEKTRLGAHAAPPFHGMHHAAPPGPWDPRNARPRVPPSPRRDFRSARRARSSSSSSSGSSGLSVRLAARRRGGRWGRVKTFFRKLACWKTSPGDASDSGSDSSSTICDS</sequence>
<feature type="compositionally biased region" description="Low complexity" evidence="1">
    <location>
        <begin position="239"/>
        <end position="254"/>
    </location>
</feature>
<dbReference type="EMBL" id="JAZHXJ010001098">
    <property type="protein sequence ID" value="KAL1845505.1"/>
    <property type="molecule type" value="Genomic_DNA"/>
</dbReference>
<reference evidence="2 3" key="1">
    <citation type="journal article" date="2024" name="Commun. Biol.">
        <title>Comparative genomic analysis of thermophilic fungi reveals convergent evolutionary adaptations and gene losses.</title>
        <authorList>
            <person name="Steindorff A.S."/>
            <person name="Aguilar-Pontes M.V."/>
            <person name="Robinson A.J."/>
            <person name="Andreopoulos B."/>
            <person name="LaButti K."/>
            <person name="Kuo A."/>
            <person name="Mondo S."/>
            <person name="Riley R."/>
            <person name="Otillar R."/>
            <person name="Haridas S."/>
            <person name="Lipzen A."/>
            <person name="Grimwood J."/>
            <person name="Schmutz J."/>
            <person name="Clum A."/>
            <person name="Reid I.D."/>
            <person name="Moisan M.C."/>
            <person name="Butler G."/>
            <person name="Nguyen T.T.M."/>
            <person name="Dewar K."/>
            <person name="Conant G."/>
            <person name="Drula E."/>
            <person name="Henrissat B."/>
            <person name="Hansel C."/>
            <person name="Singer S."/>
            <person name="Hutchinson M.I."/>
            <person name="de Vries R.P."/>
            <person name="Natvig D.O."/>
            <person name="Powell A.J."/>
            <person name="Tsang A."/>
            <person name="Grigoriev I.V."/>
        </authorList>
    </citation>
    <scope>NUCLEOTIDE SEQUENCE [LARGE SCALE GENOMIC DNA]</scope>
    <source>
        <strain evidence="2 3">ATCC 24622</strain>
    </source>
</reference>
<evidence type="ECO:0000313" key="3">
    <source>
        <dbReference type="Proteomes" id="UP001586593"/>
    </source>
</evidence>
<dbReference type="Proteomes" id="UP001586593">
    <property type="component" value="Unassembled WGS sequence"/>
</dbReference>
<feature type="region of interest" description="Disordered" evidence="1">
    <location>
        <begin position="277"/>
        <end position="297"/>
    </location>
</feature>
<evidence type="ECO:0000256" key="1">
    <source>
        <dbReference type="SAM" id="MobiDB-lite"/>
    </source>
</evidence>
<name>A0ABR3VUT4_9PEZI</name>
<comment type="caution">
    <text evidence="2">The sequence shown here is derived from an EMBL/GenBank/DDBJ whole genome shotgun (WGS) entry which is preliminary data.</text>
</comment>
<protein>
    <submittedName>
        <fullName evidence="2">Uncharacterized protein</fullName>
    </submittedName>
</protein>